<dbReference type="RefSeq" id="WP_083395732.1">
    <property type="nucleotide sequence ID" value="NZ_FNSV01000005.1"/>
</dbReference>
<dbReference type="OrthoDB" id="4456147at2"/>
<dbReference type="SUPFAM" id="SSF46894">
    <property type="entry name" value="C-terminal effector domain of the bipartite response regulators"/>
    <property type="match status" value="1"/>
</dbReference>
<organism evidence="5 6">
    <name type="scientific">Rhodococcus koreensis</name>
    <dbReference type="NCBI Taxonomy" id="99653"/>
    <lineage>
        <taxon>Bacteria</taxon>
        <taxon>Bacillati</taxon>
        <taxon>Actinomycetota</taxon>
        <taxon>Actinomycetes</taxon>
        <taxon>Mycobacteriales</taxon>
        <taxon>Nocardiaceae</taxon>
        <taxon>Rhodococcus</taxon>
    </lineage>
</organism>
<sequence length="282" mass="31659">MSSPRRPVALPSSEYERIFAILESCSRSATLDSFKFQLMESLHRYYRCPNTTFWTGHTFSSAFSDPKPVTTGRTTGAALDEYQERWHTKDVFATPQSQALLRRHPAINARQLRNLDSGPSEYLTGFLYRNHLRSASLMHLDLSHGAHALVGLFDSEEQTPDSQGIYALGLLARQLSLLARALPTTRLRSWREGLTARQIEVVELIADGSTNEEVAAILTLSLDTVKKYASRIFALLSVRNRAELVKLVLAEELSLNQQESSREFAPLPIPESRSDAIEGRLL</sequence>
<dbReference type="InterPro" id="IPR036388">
    <property type="entry name" value="WH-like_DNA-bd_sf"/>
</dbReference>
<reference evidence="6" key="1">
    <citation type="submission" date="2016-10" db="EMBL/GenBank/DDBJ databases">
        <authorList>
            <person name="Varghese N."/>
            <person name="Submissions S."/>
        </authorList>
    </citation>
    <scope>NUCLEOTIDE SEQUENCE [LARGE SCALE GENOMIC DNA]</scope>
    <source>
        <strain evidence="6">DSM 44498</strain>
    </source>
</reference>
<dbReference type="PRINTS" id="PR00038">
    <property type="entry name" value="HTHLUXR"/>
</dbReference>
<dbReference type="GO" id="GO:0003677">
    <property type="term" value="F:DNA binding"/>
    <property type="evidence" value="ECO:0007669"/>
    <property type="project" value="UniProtKB-KW"/>
</dbReference>
<dbReference type="PANTHER" id="PTHR44688">
    <property type="entry name" value="DNA-BINDING TRANSCRIPTIONAL ACTIVATOR DEVR_DOSR"/>
    <property type="match status" value="1"/>
</dbReference>
<keyword evidence="3" id="KW-0804">Transcription</keyword>
<dbReference type="Proteomes" id="UP000183561">
    <property type="component" value="Unassembled WGS sequence"/>
</dbReference>
<keyword evidence="2" id="KW-0238">DNA-binding</keyword>
<dbReference type="InterPro" id="IPR000792">
    <property type="entry name" value="Tscrpt_reg_LuxR_C"/>
</dbReference>
<proteinExistence type="predicted"/>
<dbReference type="PANTHER" id="PTHR44688:SF16">
    <property type="entry name" value="DNA-BINDING TRANSCRIPTIONAL ACTIVATOR DEVR_DOSR"/>
    <property type="match status" value="1"/>
</dbReference>
<dbReference type="AlphaFoldDB" id="A0A1H4X101"/>
<dbReference type="CDD" id="cd06170">
    <property type="entry name" value="LuxR_C_like"/>
    <property type="match status" value="1"/>
</dbReference>
<gene>
    <name evidence="5" type="ORF">SAMN04490239_6302</name>
</gene>
<dbReference type="EMBL" id="FNSV01000005">
    <property type="protein sequence ID" value="SEC99205.1"/>
    <property type="molecule type" value="Genomic_DNA"/>
</dbReference>
<evidence type="ECO:0000313" key="6">
    <source>
        <dbReference type="Proteomes" id="UP000183561"/>
    </source>
</evidence>
<evidence type="ECO:0000256" key="3">
    <source>
        <dbReference type="ARBA" id="ARBA00023163"/>
    </source>
</evidence>
<dbReference type="PROSITE" id="PS50043">
    <property type="entry name" value="HTH_LUXR_2"/>
    <property type="match status" value="1"/>
</dbReference>
<feature type="domain" description="HTH luxR-type" evidence="4">
    <location>
        <begin position="183"/>
        <end position="252"/>
    </location>
</feature>
<evidence type="ECO:0000256" key="2">
    <source>
        <dbReference type="ARBA" id="ARBA00023125"/>
    </source>
</evidence>
<evidence type="ECO:0000313" key="5">
    <source>
        <dbReference type="EMBL" id="SEC99205.1"/>
    </source>
</evidence>
<dbReference type="Gene3D" id="1.10.10.10">
    <property type="entry name" value="Winged helix-like DNA-binding domain superfamily/Winged helix DNA-binding domain"/>
    <property type="match status" value="1"/>
</dbReference>
<dbReference type="Pfam" id="PF00196">
    <property type="entry name" value="GerE"/>
    <property type="match status" value="1"/>
</dbReference>
<protein>
    <submittedName>
        <fullName evidence="5">Regulatory protein, luxR family</fullName>
    </submittedName>
</protein>
<dbReference type="SMART" id="SM00421">
    <property type="entry name" value="HTH_LUXR"/>
    <property type="match status" value="1"/>
</dbReference>
<keyword evidence="1" id="KW-0805">Transcription regulation</keyword>
<keyword evidence="6" id="KW-1185">Reference proteome</keyword>
<evidence type="ECO:0000256" key="1">
    <source>
        <dbReference type="ARBA" id="ARBA00023015"/>
    </source>
</evidence>
<name>A0A1H4X101_9NOCA</name>
<accession>A0A1H4X101</accession>
<evidence type="ECO:0000259" key="4">
    <source>
        <dbReference type="PROSITE" id="PS50043"/>
    </source>
</evidence>
<dbReference type="InterPro" id="IPR016032">
    <property type="entry name" value="Sig_transdc_resp-reg_C-effctor"/>
</dbReference>
<dbReference type="GO" id="GO:0006355">
    <property type="term" value="P:regulation of DNA-templated transcription"/>
    <property type="evidence" value="ECO:0007669"/>
    <property type="project" value="InterPro"/>
</dbReference>